<feature type="compositionally biased region" description="Low complexity" evidence="14">
    <location>
        <begin position="1337"/>
        <end position="1357"/>
    </location>
</feature>
<dbReference type="PROSITE" id="PS00678">
    <property type="entry name" value="WD_REPEATS_1"/>
    <property type="match status" value="2"/>
</dbReference>
<dbReference type="FunFam" id="1.10.150.20:FF:000041">
    <property type="entry name" value="DNA-directed RNA polymerase"/>
    <property type="match status" value="1"/>
</dbReference>
<keyword evidence="6 13" id="KW-0548">Nucleotidyltransferase</keyword>
<feature type="compositionally biased region" description="Polar residues" evidence="14">
    <location>
        <begin position="1501"/>
        <end position="1516"/>
    </location>
</feature>
<dbReference type="Proteomes" id="UP000284706">
    <property type="component" value="Unassembled WGS sequence"/>
</dbReference>
<evidence type="ECO:0000256" key="7">
    <source>
        <dbReference type="ARBA" id="ARBA00022737"/>
    </source>
</evidence>
<feature type="repeat" description="WD" evidence="12">
    <location>
        <begin position="2163"/>
        <end position="2204"/>
    </location>
</feature>
<dbReference type="PROSITE" id="PS50294">
    <property type="entry name" value="WD_REPEATS_REGION"/>
    <property type="match status" value="5"/>
</dbReference>
<dbReference type="EMBL" id="NHYE01005545">
    <property type="protein sequence ID" value="PPQ70326.1"/>
    <property type="molecule type" value="Genomic_DNA"/>
</dbReference>
<dbReference type="PROSITE" id="PS50082">
    <property type="entry name" value="WD_REPEATS_2"/>
    <property type="match status" value="5"/>
</dbReference>
<dbReference type="GO" id="GO:0003899">
    <property type="term" value="F:DNA-directed RNA polymerase activity"/>
    <property type="evidence" value="ECO:0007669"/>
    <property type="project" value="UniProtKB-EC"/>
</dbReference>
<evidence type="ECO:0000256" key="12">
    <source>
        <dbReference type="PROSITE-ProRule" id="PRU00221"/>
    </source>
</evidence>
<keyword evidence="9" id="KW-0496">Mitochondrion</keyword>
<keyword evidence="17" id="KW-1185">Reference proteome</keyword>
<dbReference type="GO" id="GO:0001018">
    <property type="term" value="F:mitochondrial promoter sequence-specific DNA binding"/>
    <property type="evidence" value="ECO:0007669"/>
    <property type="project" value="TreeGrafter"/>
</dbReference>
<dbReference type="PANTHER" id="PTHR10102:SF0">
    <property type="entry name" value="DNA-DIRECTED RNA POLYMERASE, MITOCHONDRIAL"/>
    <property type="match status" value="1"/>
</dbReference>
<dbReference type="Gene3D" id="1.10.1320.10">
    <property type="entry name" value="DNA-directed RNA polymerase, N-terminal domain"/>
    <property type="match status" value="1"/>
</dbReference>
<dbReference type="GO" id="GO:0034245">
    <property type="term" value="C:mitochondrial DNA-directed RNA polymerase complex"/>
    <property type="evidence" value="ECO:0007669"/>
    <property type="project" value="TreeGrafter"/>
</dbReference>
<dbReference type="InterPro" id="IPR029262">
    <property type="entry name" value="RPOL_N"/>
</dbReference>
<keyword evidence="4 12" id="KW-0853">WD repeat</keyword>
<evidence type="ECO:0000256" key="11">
    <source>
        <dbReference type="ARBA" id="ARBA00048552"/>
    </source>
</evidence>
<dbReference type="InterPro" id="IPR015943">
    <property type="entry name" value="WD40/YVTN_repeat-like_dom_sf"/>
</dbReference>
<keyword evidence="10 13" id="KW-0804">Transcription</keyword>
<dbReference type="Pfam" id="PF14700">
    <property type="entry name" value="RPOL_N"/>
    <property type="match status" value="1"/>
</dbReference>
<dbReference type="SUPFAM" id="SSF50978">
    <property type="entry name" value="WD40 repeat-like"/>
    <property type="match status" value="1"/>
</dbReference>
<feature type="region of interest" description="Disordered" evidence="14">
    <location>
        <begin position="1331"/>
        <end position="1465"/>
    </location>
</feature>
<keyword evidence="3 13" id="KW-0240">DNA-directed RNA polymerase</keyword>
<dbReference type="CDD" id="cd00200">
    <property type="entry name" value="WD40"/>
    <property type="match status" value="1"/>
</dbReference>
<dbReference type="PANTHER" id="PTHR10102">
    <property type="entry name" value="DNA-DIRECTED RNA POLYMERASE, MITOCHONDRIAL"/>
    <property type="match status" value="1"/>
</dbReference>
<dbReference type="InterPro" id="IPR019775">
    <property type="entry name" value="WD40_repeat_CS"/>
</dbReference>
<dbReference type="Pfam" id="PF00400">
    <property type="entry name" value="WD40"/>
    <property type="match status" value="5"/>
</dbReference>
<evidence type="ECO:0000256" key="1">
    <source>
        <dbReference type="ARBA" id="ARBA00004173"/>
    </source>
</evidence>
<dbReference type="InterPro" id="IPR001680">
    <property type="entry name" value="WD40_rpt"/>
</dbReference>
<dbReference type="InParanoid" id="A0A409VVN5"/>
<evidence type="ECO:0000313" key="17">
    <source>
        <dbReference type="Proteomes" id="UP000284706"/>
    </source>
</evidence>
<dbReference type="SMART" id="SM00320">
    <property type="entry name" value="WD40"/>
    <property type="match status" value="7"/>
</dbReference>
<sequence>MITRRTTSLLCARQALPRPARLYSTPSKKLNSPATAAATSSAAVENFPLFLNQNAEHTSVHTPAERLPQLRQFLDRGVPITVLPTPEPYKEATNVTEGWFADSHSLDMTGIIDACLHNLYDVPRAQEVFQRLRKKPGSAALQTAVYNAFLDAYTGMAKKEENRKEYWIEEAWKLYQVMESGAEKISPTAKTYAIMLSIWHEYEETSRASSVLSHDTGYLLSKIVGRNIPIMDVVCNPFLTDPKMITEIAKDLAIQALNLGFKDVLADLGHSKVASDEHDEFQNVPQVRPVVKDVLTKDVDDIEKIEQQVPFALDGLRRHLAQVTEARSYLHKDINARQKHLESSVYDLAVESLQHQDEVFAEKGIDNGSLKDHQLRRWMWDWHVRLREQVKLEIKKIDEEDTRKNSMEKLTPYLTLVSPERLSLLTILEIMRLQGSGGVSSGMKTTRALIAVGKAVENEHKAQVCKKTGIPAPQFRTRDDLFTVRGYQNLRQRRVAAAQLVSDGEDWTSPWTQLMRARVGAVLVNLLIQVAEVVREKVDPHTHAILTEPQPAFYQSYEYVRGQKLGVIKLNPLVYDRLAKDSLERTIHPRHMPMLVKPKPWLDYNDGGYIYNKSYAMRFKDSHEQEVYLREATNAGNVELVYAGLDVLGSTPWKVNKDIFDIVVKVWNSGERMGKIPPAVYDAPEPKLAEGKDKDLEARSHHILRQRAWAQAKANNHSERCSVNYKIEIARAFLKDTFYFPHNLDFRGRAYPIPPHLNHIGDDLSRGLLLFDESKPLGVRGLRWLKIHAANLFGFDKASFDARVEWVEQNMSQIFEAATNPLDGTRWWLKADDPWQFLATCMELKKAHELEDPTQYSSCLPIHQDGTCNGLQHYAALGGDAQGAQQVNLAASDKPSDVYTYVSTKLQQDIEADAARGDENALLLKDVITRKVVKQTVMTTVYGVTYVGAREQIERQLRMNAGIPEEKCWNAAAYLAKKLLATIGDTFKGAKDIQSWLNLCARLISKSIPKNRLDLRQDDDGKEIVHLPRSKIKKEQMTSVIWTTALGLPVVQPYRKTARKQVMTSIQSVYISDPHKASEVNSVKQASAFPPNFIHSLDATHMLLTALECKNRGLTFASIHDSYWTHACDVDTMSEVIRETFIALHSSEILERLDQEFRDRYKDYHVPLLDLSPAPHLPKDKPSSLVLKLKAAGTRVRAHPSQADELKVIAPLLVFSDDVKDKAVITEGQAPSREEIREAEAAIEAAEVEALEMEMDEAEEMEMEDWDEEESPKPKKSKAAKAKAKVAQAKKASEVPSLTAKFIRLTDLLPPLPKKDLLTIYTRGCSDHGTASLLPCSRTTSSTASSLSMASSSQQRTPYSHRSRPMARRAASSHDVHPYGSATAYSHHHRAASSSTAMPFSTTRSYAPPRTPPPQHAMRDPQFTRLFSTPLGSPFLTTSEQPLPHPELDHVEERHSHRPSSPVPTVDFSIIDIDMEDADLDPIPGSYPSNRFLSISRGRGIQTNTGQSGAHSSNRDLLQTSSPSSGSLKSLFPRLWDVLSSPGRTMLSFSNVNSTSRPPSPTSSRTPSPSPGTPHRNMSQSWYTPTAGTNGRKSPAYWASNSNYRSKGKSKAASLFPGRTANSSRYDLDENINYSELPPLDGEEGELIDDEACFIDVRATQGIDILSLLPAELALHVLTLLCPSPLSSNSSKQSSSTSISAGRTSLIVSDLDSDPQEALCALLSCRLVSRTWCRLASDNAVWRVLFLARWNVDLKRAADLSASPYGHARSVRAVLGVTWDFDLIDIGAKAKRILGLSSPIIDRPIESAPLRLDWRLLYRERLELDLRWSDTPHAPLLPEAQPTGDSRRVVEGTFQGYHINAMTGLIEDPDRQAQAQPQPQLGRHYEPKLIKISGHTDSVYCLEFDSHRIVTGSRDRTIKVWSLHTGRLLGSFSGAHRGSVLCLKFEKDWDRDWSNTRNSAKVETRQSVFGSSSSTVGDVDNLGLCHTGFMVSGSSDCSICVWDLHLGDTIGNCSDSMSMDDDRSVRFGDDGEREVRAEVKAILKGHSGGVLDLRIDEQWIVSCSKDAVIRVWNRRTLELHRTLRGHEGPVNAVGLQSGKVVSASGDGKMILWDIESGERRRTFEGHDRGLACIEFKDDLIVSGSNDCKIKVWSASTGDCLRTLVGHEALVRALSFDPRSCRLVSASYDKSVKLWDLSNGRLVRDFKGMHRSHIFDVKFDVTRIVSTSHDQKIVILDFAPDLNTSLFI</sequence>
<evidence type="ECO:0000256" key="13">
    <source>
        <dbReference type="RuleBase" id="RU003805"/>
    </source>
</evidence>
<name>A0A409VVN5_9AGAR</name>
<dbReference type="InterPro" id="IPR024075">
    <property type="entry name" value="DNA-dir_RNA_pol_helix_hairp_sf"/>
</dbReference>
<feature type="region of interest" description="Disordered" evidence="14">
    <location>
        <begin position="1548"/>
        <end position="1594"/>
    </location>
</feature>
<feature type="repeat" description="WD" evidence="12">
    <location>
        <begin position="2083"/>
        <end position="2122"/>
    </location>
</feature>
<keyword evidence="5 13" id="KW-0808">Transferase</keyword>
<dbReference type="InterPro" id="IPR043502">
    <property type="entry name" value="DNA/RNA_pol_sf"/>
</dbReference>
<evidence type="ECO:0000256" key="4">
    <source>
        <dbReference type="ARBA" id="ARBA00022574"/>
    </source>
</evidence>
<protein>
    <recommendedName>
        <fullName evidence="13">DNA-directed RNA polymerase</fullName>
        <ecNumber evidence="13">2.7.7.6</ecNumber>
    </recommendedName>
</protein>
<dbReference type="InterPro" id="IPR036047">
    <property type="entry name" value="F-box-like_dom_sf"/>
</dbReference>
<gene>
    <name evidence="16" type="ORF">CVT26_014598</name>
</gene>
<evidence type="ECO:0000256" key="14">
    <source>
        <dbReference type="SAM" id="MobiDB-lite"/>
    </source>
</evidence>
<dbReference type="SMART" id="SM01311">
    <property type="entry name" value="RPOL_N"/>
    <property type="match status" value="1"/>
</dbReference>
<feature type="compositionally biased region" description="Acidic residues" evidence="14">
    <location>
        <begin position="1256"/>
        <end position="1270"/>
    </location>
</feature>
<dbReference type="Gene3D" id="2.130.10.10">
    <property type="entry name" value="YVTN repeat-like/Quinoprotein amine dehydrogenase"/>
    <property type="match status" value="2"/>
</dbReference>
<dbReference type="InterPro" id="IPR011990">
    <property type="entry name" value="TPR-like_helical_dom_sf"/>
</dbReference>
<comment type="catalytic activity">
    <reaction evidence="11 13">
        <text>RNA(n) + a ribonucleoside 5'-triphosphate = RNA(n+1) + diphosphate</text>
        <dbReference type="Rhea" id="RHEA:21248"/>
        <dbReference type="Rhea" id="RHEA-COMP:14527"/>
        <dbReference type="Rhea" id="RHEA-COMP:17342"/>
        <dbReference type="ChEBI" id="CHEBI:33019"/>
        <dbReference type="ChEBI" id="CHEBI:61557"/>
        <dbReference type="ChEBI" id="CHEBI:140395"/>
        <dbReference type="EC" id="2.7.7.6"/>
    </reaction>
</comment>
<dbReference type="OrthoDB" id="276422at2759"/>
<comment type="similarity">
    <text evidence="2 13">Belongs to the phage and mitochondrial RNA polymerase family.</text>
</comment>
<comment type="caution">
    <text evidence="16">The sequence shown here is derived from an EMBL/GenBank/DDBJ whole genome shotgun (WGS) entry which is preliminary data.</text>
</comment>
<evidence type="ECO:0000256" key="8">
    <source>
        <dbReference type="ARBA" id="ARBA00022946"/>
    </source>
</evidence>
<dbReference type="PROSITE" id="PS00900">
    <property type="entry name" value="RNA_POL_PHAGE_1"/>
    <property type="match status" value="1"/>
</dbReference>
<dbReference type="Gene3D" id="1.10.287.260">
    <property type="match status" value="1"/>
</dbReference>
<feature type="repeat" description="WD" evidence="12">
    <location>
        <begin position="2123"/>
        <end position="2162"/>
    </location>
</feature>
<dbReference type="Pfam" id="PF00940">
    <property type="entry name" value="RNA_pol"/>
    <property type="match status" value="1"/>
</dbReference>
<dbReference type="EC" id="2.7.7.6" evidence="13"/>
<organism evidence="16 17">
    <name type="scientific">Gymnopilus dilepis</name>
    <dbReference type="NCBI Taxonomy" id="231916"/>
    <lineage>
        <taxon>Eukaryota</taxon>
        <taxon>Fungi</taxon>
        <taxon>Dikarya</taxon>
        <taxon>Basidiomycota</taxon>
        <taxon>Agaricomycotina</taxon>
        <taxon>Agaricomycetes</taxon>
        <taxon>Agaricomycetidae</taxon>
        <taxon>Agaricales</taxon>
        <taxon>Agaricineae</taxon>
        <taxon>Hymenogastraceae</taxon>
        <taxon>Gymnopilus</taxon>
    </lineage>
</organism>
<dbReference type="PROSITE" id="PS00489">
    <property type="entry name" value="RNA_POL_PHAGE_2"/>
    <property type="match status" value="1"/>
</dbReference>
<dbReference type="InterPro" id="IPR046950">
    <property type="entry name" value="DNA-dir_Rpol_C_phage-type"/>
</dbReference>
<dbReference type="PRINTS" id="PR00320">
    <property type="entry name" value="GPROTEINBRPT"/>
</dbReference>
<feature type="compositionally biased region" description="Polar residues" evidence="14">
    <location>
        <begin position="1576"/>
        <end position="1592"/>
    </location>
</feature>
<comment type="subcellular location">
    <subcellularLocation>
        <location evidence="1">Mitochondrion</location>
    </subcellularLocation>
</comment>
<evidence type="ECO:0000256" key="5">
    <source>
        <dbReference type="ARBA" id="ARBA00022679"/>
    </source>
</evidence>
<feature type="region of interest" description="Disordered" evidence="14">
    <location>
        <begin position="1500"/>
        <end position="1527"/>
    </location>
</feature>
<dbReference type="Gene3D" id="1.10.150.20">
    <property type="entry name" value="5' to 3' exonuclease, C-terminal subdomain"/>
    <property type="match status" value="1"/>
</dbReference>
<dbReference type="InterPro" id="IPR037159">
    <property type="entry name" value="RNA_POL_N_sf"/>
</dbReference>
<feature type="repeat" description="WD" evidence="12">
    <location>
        <begin position="2043"/>
        <end position="2082"/>
    </location>
</feature>
<evidence type="ECO:0000256" key="6">
    <source>
        <dbReference type="ARBA" id="ARBA00022695"/>
    </source>
</evidence>
<feature type="compositionally biased region" description="Basic and acidic residues" evidence="14">
    <location>
        <begin position="1446"/>
        <end position="1455"/>
    </location>
</feature>
<evidence type="ECO:0000256" key="10">
    <source>
        <dbReference type="ARBA" id="ARBA00023163"/>
    </source>
</evidence>
<reference evidence="16 17" key="1">
    <citation type="journal article" date="2018" name="Evol. Lett.">
        <title>Horizontal gene cluster transfer increased hallucinogenic mushroom diversity.</title>
        <authorList>
            <person name="Reynolds H.T."/>
            <person name="Vijayakumar V."/>
            <person name="Gluck-Thaler E."/>
            <person name="Korotkin H.B."/>
            <person name="Matheny P.B."/>
            <person name="Slot J.C."/>
        </authorList>
    </citation>
    <scope>NUCLEOTIDE SEQUENCE [LARGE SCALE GENOMIC DNA]</scope>
    <source>
        <strain evidence="16 17">SRW20</strain>
    </source>
</reference>
<dbReference type="FunFam" id="1.10.287.280:FF:000001">
    <property type="entry name" value="DNA-directed RNA polymerase"/>
    <property type="match status" value="1"/>
</dbReference>
<evidence type="ECO:0000313" key="16">
    <source>
        <dbReference type="EMBL" id="PPQ70326.1"/>
    </source>
</evidence>
<keyword evidence="8" id="KW-0809">Transit peptide</keyword>
<evidence type="ECO:0000256" key="3">
    <source>
        <dbReference type="ARBA" id="ARBA00022478"/>
    </source>
</evidence>
<feature type="compositionally biased region" description="Low complexity" evidence="14">
    <location>
        <begin position="1517"/>
        <end position="1527"/>
    </location>
</feature>
<feature type="compositionally biased region" description="Low complexity" evidence="14">
    <location>
        <begin position="1554"/>
        <end position="1567"/>
    </location>
</feature>
<dbReference type="Gene3D" id="1.25.40.10">
    <property type="entry name" value="Tetratricopeptide repeat domain"/>
    <property type="match status" value="1"/>
</dbReference>
<evidence type="ECO:0000259" key="15">
    <source>
        <dbReference type="SMART" id="SM01311"/>
    </source>
</evidence>
<dbReference type="SUPFAM" id="SSF81383">
    <property type="entry name" value="F-box domain"/>
    <property type="match status" value="1"/>
</dbReference>
<proteinExistence type="inferred from homology"/>
<dbReference type="STRING" id="231916.A0A409VVN5"/>
<feature type="repeat" description="WD" evidence="12">
    <location>
        <begin position="1892"/>
        <end position="1931"/>
    </location>
</feature>
<feature type="compositionally biased region" description="Polar residues" evidence="14">
    <location>
        <begin position="1425"/>
        <end position="1441"/>
    </location>
</feature>
<dbReference type="InterPro" id="IPR036322">
    <property type="entry name" value="WD40_repeat_dom_sf"/>
</dbReference>
<accession>A0A409VVN5</accession>
<dbReference type="InterPro" id="IPR002092">
    <property type="entry name" value="DNA-dir_Rpol_phage-type"/>
</dbReference>
<dbReference type="Gene3D" id="1.10.287.280">
    <property type="match status" value="1"/>
</dbReference>
<dbReference type="SUPFAM" id="SSF56672">
    <property type="entry name" value="DNA/RNA polymerases"/>
    <property type="match status" value="1"/>
</dbReference>
<keyword evidence="7" id="KW-0677">Repeat</keyword>
<evidence type="ECO:0000256" key="9">
    <source>
        <dbReference type="ARBA" id="ARBA00023128"/>
    </source>
</evidence>
<evidence type="ECO:0000256" key="2">
    <source>
        <dbReference type="ARBA" id="ARBA00009493"/>
    </source>
</evidence>
<feature type="domain" description="DNA-directed RNA polymerase N-terminal" evidence="15">
    <location>
        <begin position="336"/>
        <end position="650"/>
    </location>
</feature>
<dbReference type="GO" id="GO:0006390">
    <property type="term" value="P:mitochondrial transcription"/>
    <property type="evidence" value="ECO:0007669"/>
    <property type="project" value="TreeGrafter"/>
</dbReference>
<dbReference type="Gene3D" id="1.20.1280.50">
    <property type="match status" value="1"/>
</dbReference>
<feature type="region of interest" description="Disordered" evidence="14">
    <location>
        <begin position="1256"/>
        <end position="1282"/>
    </location>
</feature>
<dbReference type="InterPro" id="IPR020472">
    <property type="entry name" value="WD40_PAC1"/>
</dbReference>
<comment type="function">
    <text evidence="13">DNA-dependent RNA polymerase catalyzes the transcription of DNA into RNA using the four ribonucleoside triphosphates as substrates.</text>
</comment>